<name>A0A6M2DSJ7_XENCH</name>
<dbReference type="InterPro" id="IPR029058">
    <property type="entry name" value="AB_hydrolase_fold"/>
</dbReference>
<dbReference type="AlphaFoldDB" id="A0A6M2DSJ7"/>
<organism evidence="1">
    <name type="scientific">Xenopsylla cheopis</name>
    <name type="common">Oriental rat flea</name>
    <name type="synonym">Pulex cheopis</name>
    <dbReference type="NCBI Taxonomy" id="163159"/>
    <lineage>
        <taxon>Eukaryota</taxon>
        <taxon>Metazoa</taxon>
        <taxon>Ecdysozoa</taxon>
        <taxon>Arthropoda</taxon>
        <taxon>Hexapoda</taxon>
        <taxon>Insecta</taxon>
        <taxon>Pterygota</taxon>
        <taxon>Neoptera</taxon>
        <taxon>Endopterygota</taxon>
        <taxon>Siphonaptera</taxon>
        <taxon>Pulicidae</taxon>
        <taxon>Xenopsyllinae</taxon>
        <taxon>Xenopsylla</taxon>
    </lineage>
</organism>
<proteinExistence type="predicted"/>
<sequence>MPPSRLDSIYRRLLITKFFTKGWGKPENLQRLFEFRKIISERENCFKLVPRDYPVTITKEEVWSDCRVLEGHFITPLDKLLPDLVPEAAKSAHFQIVLPLKWKDLNFKPMCLHLAGTGDHYFWRRRNIMAKPLLKESGIGSIILENPFYGLRKPKDQVRSCLHNVTDIFVMGGCLVLESLVIFHWCERNGLGPLGVTGLSMGGHMASLAATNWPKPIVLVPCLSWSTASAVFTRGVLSQSINWELLETQYLSDGVYKEKLSKMVTIVDDAFLAGKRFVQNFSQSMSELKQDMQQHLENSSIREVDLKLSAIKDIDNEVNKQVNKVIKHLCDQPVKINSPLTLELINKITSDAKFELNSQEICELNKMNSSETTPPSFDQNAEENEKYRYSIHSTELNTFESDCCSEPNAVNPKNSNLGVLDQNNETDSSINEGMKRYMSAMLWKNPDENNFDVKKLSRRQREAMQFMRGVMDECTHLSNFSIPFDTSLIIAVCAKDDAYVPRDNCGNLEEIWPGAEVRYVNAGHVSAYVLHQGLFRSCIKEGFERYKKKWMNNYV</sequence>
<dbReference type="PANTHER" id="PTHR13617">
    <property type="entry name" value="PROTEIN ABHD18"/>
    <property type="match status" value="1"/>
</dbReference>
<dbReference type="Pfam" id="PF09752">
    <property type="entry name" value="ABHD18"/>
    <property type="match status" value="1"/>
</dbReference>
<dbReference type="SUPFAM" id="SSF53474">
    <property type="entry name" value="alpha/beta-Hydrolases"/>
    <property type="match status" value="1"/>
</dbReference>
<dbReference type="EMBL" id="GIIL01004854">
    <property type="protein sequence ID" value="NOV48580.1"/>
    <property type="molecule type" value="Transcribed_RNA"/>
</dbReference>
<protein>
    <recommendedName>
        <fullName evidence="2">Protein ABHD18</fullName>
    </recommendedName>
</protein>
<evidence type="ECO:0000313" key="1">
    <source>
        <dbReference type="EMBL" id="NOV48580.1"/>
    </source>
</evidence>
<accession>A0A6M2DSJ7</accession>
<dbReference type="InterPro" id="IPR019149">
    <property type="entry name" value="ABHD18"/>
</dbReference>
<evidence type="ECO:0008006" key="2">
    <source>
        <dbReference type="Google" id="ProtNLM"/>
    </source>
</evidence>
<reference evidence="1" key="1">
    <citation type="submission" date="2020-03" db="EMBL/GenBank/DDBJ databases">
        <title>Transcriptomic Profiling of the Digestive Tract of the Rat Flea, Xenopsylla cheopis, Following Blood Feeding and Infection with Yersinia pestis.</title>
        <authorList>
            <person name="Bland D.M."/>
            <person name="Martens C.A."/>
            <person name="Virtaneva K."/>
            <person name="Kanakabandi K."/>
            <person name="Long D."/>
            <person name="Rosenke R."/>
            <person name="Saturday G.A."/>
            <person name="Hoyt F.H."/>
            <person name="Bruno D.P."/>
            <person name="Ribeiro J.M.C."/>
            <person name="Hinnebusch J."/>
        </authorList>
    </citation>
    <scope>NUCLEOTIDE SEQUENCE</scope>
</reference>
<dbReference type="PANTHER" id="PTHR13617:SF14">
    <property type="entry name" value="PROTEIN ABHD18"/>
    <property type="match status" value="1"/>
</dbReference>